<reference evidence="2" key="1">
    <citation type="journal article" date="2019" name="Sci. Rep.">
        <title>Draft genome of Tanacetum cinerariifolium, the natural source of mosquito coil.</title>
        <authorList>
            <person name="Yamashiro T."/>
            <person name="Shiraishi A."/>
            <person name="Satake H."/>
            <person name="Nakayama K."/>
        </authorList>
    </citation>
    <scope>NUCLEOTIDE SEQUENCE</scope>
</reference>
<feature type="signal peptide" evidence="1">
    <location>
        <begin position="1"/>
        <end position="15"/>
    </location>
</feature>
<comment type="caution">
    <text evidence="2">The sequence shown here is derived from an EMBL/GenBank/DDBJ whole genome shotgun (WGS) entry which is preliminary data.</text>
</comment>
<organism evidence="2">
    <name type="scientific">Tanacetum cinerariifolium</name>
    <name type="common">Dalmatian daisy</name>
    <name type="synonym">Chrysanthemum cinerariifolium</name>
    <dbReference type="NCBI Taxonomy" id="118510"/>
    <lineage>
        <taxon>Eukaryota</taxon>
        <taxon>Viridiplantae</taxon>
        <taxon>Streptophyta</taxon>
        <taxon>Embryophyta</taxon>
        <taxon>Tracheophyta</taxon>
        <taxon>Spermatophyta</taxon>
        <taxon>Magnoliopsida</taxon>
        <taxon>eudicotyledons</taxon>
        <taxon>Gunneridae</taxon>
        <taxon>Pentapetalae</taxon>
        <taxon>asterids</taxon>
        <taxon>campanulids</taxon>
        <taxon>Asterales</taxon>
        <taxon>Asteraceae</taxon>
        <taxon>Asteroideae</taxon>
        <taxon>Anthemideae</taxon>
        <taxon>Anthemidinae</taxon>
        <taxon>Tanacetum</taxon>
    </lineage>
</organism>
<sequence>MLQPSLILTLHPLIALQVIDLDRLMPYTSHPPMGLLGIASVASLVSDVLVKNASRKVSTTGMRKDKGLTGLDLRWIRLSLRFLELSSFPCPVLSVLL</sequence>
<accession>A0A6L2LDQ9</accession>
<protein>
    <submittedName>
        <fullName evidence="2">Uncharacterized protein</fullName>
    </submittedName>
</protein>
<name>A0A6L2LDQ9_TANCI</name>
<dbReference type="EMBL" id="BKCJ010004255">
    <property type="protein sequence ID" value="GEU59921.1"/>
    <property type="molecule type" value="Genomic_DNA"/>
</dbReference>
<keyword evidence="1" id="KW-0732">Signal</keyword>
<feature type="chain" id="PRO_5026752843" evidence="1">
    <location>
        <begin position="16"/>
        <end position="97"/>
    </location>
</feature>
<gene>
    <name evidence="2" type="ORF">Tci_031899</name>
</gene>
<evidence type="ECO:0000313" key="2">
    <source>
        <dbReference type="EMBL" id="GEU59921.1"/>
    </source>
</evidence>
<evidence type="ECO:0000256" key="1">
    <source>
        <dbReference type="SAM" id="SignalP"/>
    </source>
</evidence>
<proteinExistence type="predicted"/>
<dbReference type="AlphaFoldDB" id="A0A6L2LDQ9"/>